<dbReference type="GO" id="GO:0000422">
    <property type="term" value="P:autophagy of mitochondrion"/>
    <property type="evidence" value="ECO:0007669"/>
    <property type="project" value="TreeGrafter"/>
</dbReference>
<evidence type="ECO:0000256" key="12">
    <source>
        <dbReference type="ARBA" id="ARBA00024631"/>
    </source>
</evidence>
<dbReference type="PANTHER" id="PTHR13190">
    <property type="entry name" value="AUTOPHAGY-RELATED 2, ISOFORM A"/>
    <property type="match status" value="1"/>
</dbReference>
<dbReference type="GO" id="GO:0032266">
    <property type="term" value="F:phosphatidylinositol-3-phosphate binding"/>
    <property type="evidence" value="ECO:0007669"/>
    <property type="project" value="TreeGrafter"/>
</dbReference>
<gene>
    <name evidence="14" type="ORF">DAPK24_009720</name>
</gene>
<dbReference type="GO" id="GO:0005789">
    <property type="term" value="C:endoplasmic reticulum membrane"/>
    <property type="evidence" value="ECO:0007669"/>
    <property type="project" value="UniProtKB-SubCell"/>
</dbReference>
<evidence type="ECO:0000256" key="1">
    <source>
        <dbReference type="ARBA" id="ARBA00004406"/>
    </source>
</evidence>
<comment type="catalytic activity">
    <reaction evidence="12">
        <text>a 1,2-diacyl-sn-glycero-3-phosphocholine(in) = a 1,2-diacyl-sn-glycero-3-phosphocholine(out)</text>
        <dbReference type="Rhea" id="RHEA:38571"/>
        <dbReference type="ChEBI" id="CHEBI:57643"/>
    </reaction>
</comment>
<dbReference type="EMBL" id="BTGB01000001">
    <property type="protein sequence ID" value="GMM44397.1"/>
    <property type="molecule type" value="Genomic_DNA"/>
</dbReference>
<dbReference type="GO" id="GO:0061709">
    <property type="term" value="P:reticulophagy"/>
    <property type="evidence" value="ECO:0007669"/>
    <property type="project" value="TreeGrafter"/>
</dbReference>
<keyword evidence="9" id="KW-0472">Membrane</keyword>
<dbReference type="PANTHER" id="PTHR13190:SF1">
    <property type="entry name" value="AUTOPHAGY-RELATED 2, ISOFORM A"/>
    <property type="match status" value="1"/>
</dbReference>
<comment type="subcellular location">
    <subcellularLocation>
        <location evidence="1">Endoplasmic reticulum membrane</location>
        <topology evidence="1">Peripheral membrane protein</topology>
    </subcellularLocation>
    <subcellularLocation>
        <location evidence="2">Preautophagosomal structure membrane</location>
        <topology evidence="2">Peripheral membrane protein</topology>
    </subcellularLocation>
</comment>
<dbReference type="GO" id="GO:0034045">
    <property type="term" value="C:phagophore assembly site membrane"/>
    <property type="evidence" value="ECO:0007669"/>
    <property type="project" value="UniProtKB-SubCell"/>
</dbReference>
<protein>
    <recommendedName>
        <fullName evidence="4">Autophagy-related protein 2</fullName>
    </recommendedName>
</protein>
<evidence type="ECO:0000256" key="8">
    <source>
        <dbReference type="ARBA" id="ARBA00023055"/>
    </source>
</evidence>
<proteinExistence type="inferred from homology"/>
<evidence type="ECO:0000313" key="15">
    <source>
        <dbReference type="Proteomes" id="UP001378960"/>
    </source>
</evidence>
<keyword evidence="5" id="KW-0813">Transport</keyword>
<organism evidence="14 15">
    <name type="scientific">Pichia kluyveri</name>
    <name type="common">Yeast</name>
    <dbReference type="NCBI Taxonomy" id="36015"/>
    <lineage>
        <taxon>Eukaryota</taxon>
        <taxon>Fungi</taxon>
        <taxon>Dikarya</taxon>
        <taxon>Ascomycota</taxon>
        <taxon>Saccharomycotina</taxon>
        <taxon>Pichiomycetes</taxon>
        <taxon>Pichiales</taxon>
        <taxon>Pichiaceae</taxon>
        <taxon>Pichia</taxon>
    </lineage>
</organism>
<evidence type="ECO:0000256" key="9">
    <source>
        <dbReference type="ARBA" id="ARBA00023136"/>
    </source>
</evidence>
<evidence type="ECO:0000256" key="11">
    <source>
        <dbReference type="ARBA" id="ARBA00024615"/>
    </source>
</evidence>
<evidence type="ECO:0000256" key="10">
    <source>
        <dbReference type="ARBA" id="ARBA00024479"/>
    </source>
</evidence>
<feature type="compositionally biased region" description="Acidic residues" evidence="13">
    <location>
        <begin position="280"/>
        <end position="294"/>
    </location>
</feature>
<dbReference type="GO" id="GO:0061908">
    <property type="term" value="C:phagophore"/>
    <property type="evidence" value="ECO:0007669"/>
    <property type="project" value="TreeGrafter"/>
</dbReference>
<comment type="caution">
    <text evidence="14">The sequence shown here is derived from an EMBL/GenBank/DDBJ whole genome shotgun (WGS) entry which is preliminary data.</text>
</comment>
<feature type="region of interest" description="Disordered" evidence="13">
    <location>
        <begin position="1719"/>
        <end position="1743"/>
    </location>
</feature>
<keyword evidence="6" id="KW-0256">Endoplasmic reticulum</keyword>
<dbReference type="GO" id="GO:0006869">
    <property type="term" value="P:lipid transport"/>
    <property type="evidence" value="ECO:0007669"/>
    <property type="project" value="UniProtKB-KW"/>
</dbReference>
<dbReference type="GO" id="GO:0000045">
    <property type="term" value="P:autophagosome assembly"/>
    <property type="evidence" value="ECO:0007669"/>
    <property type="project" value="TreeGrafter"/>
</dbReference>
<dbReference type="GO" id="GO:0034727">
    <property type="term" value="P:piecemeal microautophagy of the nucleus"/>
    <property type="evidence" value="ECO:0007669"/>
    <property type="project" value="TreeGrafter"/>
</dbReference>
<feature type="region of interest" description="Disordered" evidence="13">
    <location>
        <begin position="268"/>
        <end position="294"/>
    </location>
</feature>
<dbReference type="Pfam" id="PF13329">
    <property type="entry name" value="ATG2_CAD"/>
    <property type="match status" value="1"/>
</dbReference>
<comment type="catalytic activity">
    <reaction evidence="10">
        <text>a 1,2-diacyl-sn-glycero-3-phospho-L-serine(in) = a 1,2-diacyl-sn-glycero-3-phospho-L-serine(out)</text>
        <dbReference type="Rhea" id="RHEA:38663"/>
        <dbReference type="ChEBI" id="CHEBI:57262"/>
    </reaction>
</comment>
<keyword evidence="15" id="KW-1185">Reference proteome</keyword>
<evidence type="ECO:0000256" key="5">
    <source>
        <dbReference type="ARBA" id="ARBA00022448"/>
    </source>
</evidence>
<evidence type="ECO:0000256" key="4">
    <source>
        <dbReference type="ARBA" id="ARBA00018070"/>
    </source>
</evidence>
<feature type="region of interest" description="Disordered" evidence="13">
    <location>
        <begin position="1533"/>
        <end position="1571"/>
    </location>
</feature>
<reference evidence="14 15" key="1">
    <citation type="journal article" date="2023" name="Elife">
        <title>Identification of key yeast species and microbe-microbe interactions impacting larval growth of Drosophila in the wild.</title>
        <authorList>
            <person name="Mure A."/>
            <person name="Sugiura Y."/>
            <person name="Maeda R."/>
            <person name="Honda K."/>
            <person name="Sakurai N."/>
            <person name="Takahashi Y."/>
            <person name="Watada M."/>
            <person name="Katoh T."/>
            <person name="Gotoh A."/>
            <person name="Gotoh Y."/>
            <person name="Taniguchi I."/>
            <person name="Nakamura K."/>
            <person name="Hayashi T."/>
            <person name="Katayama T."/>
            <person name="Uemura T."/>
            <person name="Hattori Y."/>
        </authorList>
    </citation>
    <scope>NUCLEOTIDE SEQUENCE [LARGE SCALE GENOMIC DNA]</scope>
    <source>
        <strain evidence="14 15">PK-24</strain>
    </source>
</reference>
<comment type="catalytic activity">
    <reaction evidence="11">
        <text>a 1,2-diacyl-sn-glycero-3-phosphoethanolamine(in) = a 1,2-diacyl-sn-glycero-3-phosphoethanolamine(out)</text>
        <dbReference type="Rhea" id="RHEA:38895"/>
        <dbReference type="ChEBI" id="CHEBI:64612"/>
    </reaction>
</comment>
<sequence>MTSVFTSTIQSNILSLILSRLPLHPLDIPQQSSLTFKGNNGPSLHLSDVSLDIEKLQSQYLPPKSPINIRHAMVGSLDIIINTTGIKINVEDITCVINPKVMENWQFLDPSNSVLLKSFEDPMEGLEGVMESVIGFVDAVSGVNSFILPNDDDVIDDDDDDIGKSNAEQSIKNILNNDKDMSEELEKSINSSSKSSKSSLVNYAMEYIMSKISVTIENVNVKLLADPIALNFNINKIIASGAKVEKKCEIIGLSLFLLSPEIQDDYYVDNSDQKNNNATNDEENFESSDNESEYNDEVMASSFMATGKEDMERSILEGAMYSASGKSIYMSALNSPIPEETIDEESKEEKQTGTMLSYIKSINLLLVERKNLSMEFDDIRLTFVPIPNLASAFITFLIEMSKQKLVALPQKVNVTKKQTSSNSTISNIKLELFTITGVYASLNSLLDRNGEFIYGKDIIKMHLSNFSLEQKSSTLFQGSLETLKITNDDNNCFYFDSTTNDSHDIKFEIQKSGTTHSSTLVFSKTLVLDIKYNIVETATDFKNRLNTFWEKLSQLRKINLKKNKRSYKNKFNSSSTNNNFDVSFKTQNIKGNIGLSLNPQEYFEFKISPVIYDSLKKLFKLDYIETRISTFSGFTNLNFLSLGYIGSVGNTLDRFRGYDPSSQKSTIYNTRNTFSIDKVKFNTSYDSLKAVIKLVNDMKSKIFTSSVIMKEEPITKGKTVKFENLAQSRKMNKMISSFIDKPKIANLFFNISRIDYSIKDVKQVFGGVSGMIKDVGLCSFADGLKQLSVYDISMIRTYNEIEENILTRGNQLLNVPMITIKFDQNTSIFLNNILAYYEGKWLSMFEKEFEDEFNQPEIIINDTENVPKISSTIKKLLKEVSIIMNDIAISMKPVSLQSCALIIIDKTNIDLVAYSDHTFVVQMISDNASVLLIDDINNAKIDSKSYKGNWNTVNMWKERGFVSIGDLTTIMIRLKLNTPESLFHLVKPDEKVVNSLVGVQIDLEKVSLDVCCDSLQCFLQLVKNLKQPVYFSYDDKYKDHNKDIDLFDGIDDQFFKKKNALNGDLNAKTTEGDSTKSADLEIVENFYENVSDDHDGSSKVSSTDKSSSEQISNISINWKHFKDRNDSQPLLKIIPLDIHINIAHASINLFDGYGWEETRAQIKKAYEKLQKKNKRKEYDPNSENITMTEEPIYNSIILDIQPWQSENSNDNENGSAQTIDLSKRKLPPLQLKRSAKSKVNIKLEDIDIDFSQLSSNEPHPKEKPNTFNKDGNIENSEYVNSIQINIEDVVIIDDVPTSSWNMFAGYMRENGERETGKSMVKIGIDLIRPISTLAAIEVIMKVEILPLRLYVDQDTLDFLTRFGEFKDERFVVVNEEDEELFLQKFSIDTVKLKLDYKPKKFDYEIIKSGHTSEFMNIFILDGSDIVLNKIELLGVNGFSKLNKLLNGYWSPDVKKNQLGGVLSGLGPFRSIINIGVGMNNLITVPMKEYRKDGRLIRSLQVGAYEFGKITGGEILKLGAKLAAGTQTLLENTEEALGGSGSSARVVDSNTRKTSSGSIRTRRRSSTASFGDEGDNDYGKYFVNHSGGVELRAHDEDDEYAIDDYEGEYYEETNEEEDYDERFGKIVSKKNDESYVVSLYSNQPGSFNEGLKVAYGSIQKNFKTAKDAISQASKKASESQTTSGAVYEIAKVTPIVMLRPVIAATEAISKSLLGGVNDINPEEGRRAKEKYKRVTSINEEDGDV</sequence>
<evidence type="ECO:0000256" key="6">
    <source>
        <dbReference type="ARBA" id="ARBA00022824"/>
    </source>
</evidence>
<evidence type="ECO:0000256" key="2">
    <source>
        <dbReference type="ARBA" id="ARBA00004623"/>
    </source>
</evidence>
<feature type="region of interest" description="Disordered" evidence="13">
    <location>
        <begin position="1252"/>
        <end position="1272"/>
    </location>
</feature>
<evidence type="ECO:0000256" key="7">
    <source>
        <dbReference type="ARBA" id="ARBA00023006"/>
    </source>
</evidence>
<evidence type="ECO:0000256" key="13">
    <source>
        <dbReference type="SAM" id="MobiDB-lite"/>
    </source>
</evidence>
<keyword evidence="8" id="KW-0445">Lipid transport</keyword>
<evidence type="ECO:0000313" key="14">
    <source>
        <dbReference type="EMBL" id="GMM44397.1"/>
    </source>
</evidence>
<evidence type="ECO:0000256" key="3">
    <source>
        <dbReference type="ARBA" id="ARBA00009714"/>
    </source>
</evidence>
<name>A0AAV5R035_PICKL</name>
<dbReference type="InterPro" id="IPR026849">
    <property type="entry name" value="ATG2"/>
</dbReference>
<keyword evidence="7" id="KW-0072">Autophagy</keyword>
<accession>A0AAV5R035</accession>
<dbReference type="GO" id="GO:0061723">
    <property type="term" value="P:glycophagy"/>
    <property type="evidence" value="ECO:0007669"/>
    <property type="project" value="TreeGrafter"/>
</dbReference>
<comment type="similarity">
    <text evidence="3">Belongs to the ATG2 family.</text>
</comment>
<dbReference type="Proteomes" id="UP001378960">
    <property type="component" value="Unassembled WGS sequence"/>
</dbReference>
<dbReference type="GO" id="GO:0043495">
    <property type="term" value="F:protein-membrane adaptor activity"/>
    <property type="evidence" value="ECO:0007669"/>
    <property type="project" value="TreeGrafter"/>
</dbReference>